<dbReference type="HOGENOM" id="CLU_047948_1_0_5"/>
<dbReference type="PANTHER" id="PTHR47036:SF1">
    <property type="entry name" value="COBALT-FACTOR III C(17)-METHYLTRANSFERASE-RELATED"/>
    <property type="match status" value="1"/>
</dbReference>
<dbReference type="PANTHER" id="PTHR47036">
    <property type="entry name" value="COBALT-FACTOR III C(17)-METHYLTRANSFERASE-RELATED"/>
    <property type="match status" value="1"/>
</dbReference>
<evidence type="ECO:0000313" key="8">
    <source>
        <dbReference type="Proteomes" id="UP000002586"/>
    </source>
</evidence>
<dbReference type="RefSeq" id="WP_011714681.1">
    <property type="nucleotide sequence ID" value="NC_008576.1"/>
</dbReference>
<keyword evidence="5" id="KW-0949">S-adenosyl-L-methionine</keyword>
<dbReference type="GO" id="GO:0030789">
    <property type="term" value="F:precorrin-3B C17-methyltransferase activity"/>
    <property type="evidence" value="ECO:0007669"/>
    <property type="project" value="UniProtKB-EC"/>
</dbReference>
<accession>A0LCC5</accession>
<evidence type="ECO:0000256" key="3">
    <source>
        <dbReference type="ARBA" id="ARBA00022603"/>
    </source>
</evidence>
<dbReference type="InterPro" id="IPR006363">
    <property type="entry name" value="Cbl_synth_CobJ/CibH_dom"/>
</dbReference>
<dbReference type="OrthoDB" id="9772960at2"/>
<reference evidence="8" key="1">
    <citation type="journal article" date="2009" name="Appl. Environ. Microbiol.">
        <title>Complete genome sequence of the chemolithoautotrophic marine magnetotactic coccus strain MC-1.</title>
        <authorList>
            <person name="Schubbe S."/>
            <person name="Williams T.J."/>
            <person name="Xie G."/>
            <person name="Kiss H.E."/>
            <person name="Brettin T.S."/>
            <person name="Martinez D."/>
            <person name="Ross C.A."/>
            <person name="Schuler D."/>
            <person name="Cox B.L."/>
            <person name="Nealson K.H."/>
            <person name="Bazylinski D.A."/>
        </authorList>
    </citation>
    <scope>NUCLEOTIDE SEQUENCE [LARGE SCALE GENOMIC DNA]</scope>
    <source>
        <strain evidence="8">ATCC BAA-1437 / JCM 17883 / MC-1</strain>
    </source>
</reference>
<keyword evidence="3 7" id="KW-0489">Methyltransferase</keyword>
<dbReference type="STRING" id="156889.Mmc1_3128"/>
<dbReference type="AlphaFoldDB" id="A0LCC5"/>
<proteinExistence type="predicted"/>
<feature type="domain" description="Tetrapyrrole methylase" evidence="6">
    <location>
        <begin position="5"/>
        <end position="215"/>
    </location>
</feature>
<evidence type="ECO:0000256" key="5">
    <source>
        <dbReference type="ARBA" id="ARBA00022691"/>
    </source>
</evidence>
<dbReference type="SUPFAM" id="SSF53790">
    <property type="entry name" value="Tetrapyrrole methylase"/>
    <property type="match status" value="1"/>
</dbReference>
<reference evidence="7 8" key="2">
    <citation type="journal article" date="2012" name="Int. J. Syst. Evol. Microbiol.">
        <title>Magnetococcus marinus gen. nov., sp. nov., a marine, magnetotactic bacterium that represents a novel lineage (Magnetococcaceae fam. nov.; Magnetococcales ord. nov.) at the base of the Alphaproteobacteria.</title>
        <authorList>
            <person name="Bazylinski D.A."/>
            <person name="Williams T.J."/>
            <person name="Lefevre C.T."/>
            <person name="Berg R.J."/>
            <person name="Zhang C.L."/>
            <person name="Bowser S.S."/>
            <person name="Dean A.J."/>
            <person name="Beveridge T.J."/>
        </authorList>
    </citation>
    <scope>NUCLEOTIDE SEQUENCE [LARGE SCALE GENOMIC DNA]</scope>
    <source>
        <strain evidence="8">ATCC BAA-1437 / JCM 17883 / MC-1</strain>
    </source>
</reference>
<evidence type="ECO:0000259" key="6">
    <source>
        <dbReference type="Pfam" id="PF00590"/>
    </source>
</evidence>
<dbReference type="GO" id="GO:0009236">
    <property type="term" value="P:cobalamin biosynthetic process"/>
    <property type="evidence" value="ECO:0007669"/>
    <property type="project" value="UniProtKB-UniPathway"/>
</dbReference>
<dbReference type="InterPro" id="IPR014777">
    <property type="entry name" value="4pyrrole_Mease_sub1"/>
</dbReference>
<dbReference type="Gene3D" id="3.30.950.10">
    <property type="entry name" value="Methyltransferase, Cobalt-precorrin-4 Transmethylase, Domain 2"/>
    <property type="match status" value="1"/>
</dbReference>
<dbReference type="EC" id="2.1.1.131" evidence="7"/>
<dbReference type="GO" id="GO:0032259">
    <property type="term" value="P:methylation"/>
    <property type="evidence" value="ECO:0007669"/>
    <property type="project" value="UniProtKB-KW"/>
</dbReference>
<dbReference type="Proteomes" id="UP000002586">
    <property type="component" value="Chromosome"/>
</dbReference>
<evidence type="ECO:0000256" key="1">
    <source>
        <dbReference type="ARBA" id="ARBA00004953"/>
    </source>
</evidence>
<evidence type="ECO:0000313" key="7">
    <source>
        <dbReference type="EMBL" id="ABK45618.1"/>
    </source>
</evidence>
<dbReference type="KEGG" id="mgm:Mmc1_3128"/>
<keyword evidence="2" id="KW-0169">Cobalamin biosynthesis</keyword>
<protein>
    <submittedName>
        <fullName evidence="7">Precorrin-3 methyltransferase</fullName>
        <ecNumber evidence="7">2.1.1.131</ecNumber>
    </submittedName>
</protein>
<dbReference type="InterPro" id="IPR000878">
    <property type="entry name" value="4pyrrol_Mease"/>
</dbReference>
<dbReference type="InterPro" id="IPR051810">
    <property type="entry name" value="Precorrin_MeTrfase"/>
</dbReference>
<dbReference type="UniPathway" id="UPA00148"/>
<dbReference type="eggNOG" id="COG1010">
    <property type="taxonomic scope" value="Bacteria"/>
</dbReference>
<dbReference type="CDD" id="cd11646">
    <property type="entry name" value="Precorrin_3B_C17_MT"/>
    <property type="match status" value="1"/>
</dbReference>
<evidence type="ECO:0000256" key="2">
    <source>
        <dbReference type="ARBA" id="ARBA00022573"/>
    </source>
</evidence>
<organism evidence="7 8">
    <name type="scientific">Magnetococcus marinus (strain ATCC BAA-1437 / JCM 17883 / MC-1)</name>
    <dbReference type="NCBI Taxonomy" id="156889"/>
    <lineage>
        <taxon>Bacteria</taxon>
        <taxon>Pseudomonadati</taxon>
        <taxon>Pseudomonadota</taxon>
        <taxon>Magnetococcia</taxon>
        <taxon>Magnetococcales</taxon>
        <taxon>Magnetococcaceae</taxon>
        <taxon>Magnetococcus</taxon>
    </lineage>
</organism>
<comment type="pathway">
    <text evidence="1">Cofactor biosynthesis; adenosylcobalamin biosynthesis.</text>
</comment>
<keyword evidence="8" id="KW-1185">Reference proteome</keyword>
<keyword evidence="4 7" id="KW-0808">Transferase</keyword>
<dbReference type="NCBIfam" id="TIGR01466">
    <property type="entry name" value="cobJ_cbiH"/>
    <property type="match status" value="1"/>
</dbReference>
<sequence>MKAGKIYLVGLGPGAEAHMTARAREAIADADVVIGYTTYIRLVQPLLSHQQVVKKGMAEELDRCEEAIVFAKQGKKVALISSGDVGIYGMAGPTYEVLFKSGWSPDSGIAVEVVPGCTALSSCASLVGAPLGHDFCSISLSDLLTPWPVIAKRLNAAACSDFVIALYNPKSGRRTEQIVAAQKILLHHRSGKTPVAIVKSAYRPRQSVVMTTLKKMVDEEIGMLSTVLIGNGETFVKEGIMITPRGYADKYVDFTKEIKEGEQAGHSLSMGLTGWHEIVREHLRLHPKQSMQITSERFDVPMGEVLKAVSEAGDRPIPGRTVERIKRKALPGLLITMKQVRIRWVAGAAEGTITLQDATWAVSESEVQLVGPGTSVALPIDSIKGIWLSRSGSGKTLFMTDRFGAVLLRVQVTAQSALRVAGP</sequence>
<dbReference type="Pfam" id="PF00590">
    <property type="entry name" value="TP_methylase"/>
    <property type="match status" value="1"/>
</dbReference>
<gene>
    <name evidence="7" type="ordered locus">Mmc1_3128</name>
</gene>
<name>A0LCC5_MAGMM</name>
<dbReference type="InterPro" id="IPR014776">
    <property type="entry name" value="4pyrrole_Mease_sub2"/>
</dbReference>
<dbReference type="InterPro" id="IPR035996">
    <property type="entry name" value="4pyrrol_Methylase_sf"/>
</dbReference>
<dbReference type="EMBL" id="CP000471">
    <property type="protein sequence ID" value="ABK45618.1"/>
    <property type="molecule type" value="Genomic_DNA"/>
</dbReference>
<dbReference type="Gene3D" id="3.40.1010.10">
    <property type="entry name" value="Cobalt-precorrin-4 Transmethylase, Domain 1"/>
    <property type="match status" value="1"/>
</dbReference>
<evidence type="ECO:0000256" key="4">
    <source>
        <dbReference type="ARBA" id="ARBA00022679"/>
    </source>
</evidence>